<dbReference type="GO" id="GO:0043022">
    <property type="term" value="F:ribosome binding"/>
    <property type="evidence" value="ECO:0007669"/>
    <property type="project" value="TreeGrafter"/>
</dbReference>
<evidence type="ECO:0000256" key="4">
    <source>
        <dbReference type="SAM" id="MobiDB-lite"/>
    </source>
</evidence>
<evidence type="ECO:0000313" key="5">
    <source>
        <dbReference type="EMBL" id="CAB3367153.1"/>
    </source>
</evidence>
<keyword evidence="3" id="KW-0648">Protein biosynthesis</keyword>
<reference evidence="5 6" key="1">
    <citation type="submission" date="2020-04" db="EMBL/GenBank/DDBJ databases">
        <authorList>
            <person name="Alioto T."/>
            <person name="Alioto T."/>
            <person name="Gomez Garrido J."/>
        </authorList>
    </citation>
    <scope>NUCLEOTIDE SEQUENCE [LARGE SCALE GENOMIC DNA]</scope>
</reference>
<dbReference type="GO" id="GO:0032790">
    <property type="term" value="P:ribosome disassembly"/>
    <property type="evidence" value="ECO:0007669"/>
    <property type="project" value="TreeGrafter"/>
</dbReference>
<dbReference type="Gene3D" id="3.30.110.10">
    <property type="entry name" value="Translation initiation factor 3 (IF-3), C-terminal domain"/>
    <property type="match status" value="1"/>
</dbReference>
<name>A0A8S1CP28_9INSE</name>
<gene>
    <name evidence="5" type="ORF">CLODIP_2_CD04338</name>
</gene>
<dbReference type="EMBL" id="CADEPI010000029">
    <property type="protein sequence ID" value="CAB3367153.1"/>
    <property type="molecule type" value="Genomic_DNA"/>
</dbReference>
<dbReference type="GO" id="GO:0070124">
    <property type="term" value="P:mitochondrial translational initiation"/>
    <property type="evidence" value="ECO:0007669"/>
    <property type="project" value="TreeGrafter"/>
</dbReference>
<sequence length="232" mass="25220">MAAAGLSHARQLLLQTFVRTRGALASAGNAPKVTCGRTGPAALFSSERSQQGPDGKPPARPKTVPKPLVTLLGPEKGSMTVMLLEEAEKIAKRRSLQLEWVSNPDAKSNRATYRLLTASSGAGKLAAKVTKQDHKEKQLLLSSKIGTHDLESKIKQMVKWIKKRTDVRVTISGAESEAQEVFSTIEKGLISSEARFLQKRFKGGNLKFTVMAPKEVKKEADSSIEDIIKTAE</sequence>
<keyword evidence="6" id="KW-1185">Reference proteome</keyword>
<feature type="region of interest" description="Disordered" evidence="4">
    <location>
        <begin position="36"/>
        <end position="65"/>
    </location>
</feature>
<comment type="caution">
    <text evidence="5">The sequence shown here is derived from an EMBL/GenBank/DDBJ whole genome shotgun (WGS) entry which is preliminary data.</text>
</comment>
<organism evidence="5 6">
    <name type="scientific">Cloeon dipterum</name>
    <dbReference type="NCBI Taxonomy" id="197152"/>
    <lineage>
        <taxon>Eukaryota</taxon>
        <taxon>Metazoa</taxon>
        <taxon>Ecdysozoa</taxon>
        <taxon>Arthropoda</taxon>
        <taxon>Hexapoda</taxon>
        <taxon>Insecta</taxon>
        <taxon>Pterygota</taxon>
        <taxon>Palaeoptera</taxon>
        <taxon>Ephemeroptera</taxon>
        <taxon>Pisciforma</taxon>
        <taxon>Baetidae</taxon>
        <taxon>Cloeon</taxon>
    </lineage>
</organism>
<evidence type="ECO:0000256" key="2">
    <source>
        <dbReference type="ARBA" id="ARBA00022540"/>
    </source>
</evidence>
<proteinExistence type="inferred from homology"/>
<accession>A0A8S1CP28</accession>
<keyword evidence="2" id="KW-0396">Initiation factor</keyword>
<protein>
    <recommendedName>
        <fullName evidence="7">Translation initiation factor 3 N-terminal domain-containing protein</fullName>
    </recommendedName>
</protein>
<dbReference type="InterPro" id="IPR036788">
    <property type="entry name" value="T_IF-3_C_sf"/>
</dbReference>
<evidence type="ECO:0000256" key="1">
    <source>
        <dbReference type="ARBA" id="ARBA00005439"/>
    </source>
</evidence>
<dbReference type="GO" id="GO:0003743">
    <property type="term" value="F:translation initiation factor activity"/>
    <property type="evidence" value="ECO:0007669"/>
    <property type="project" value="UniProtKB-KW"/>
</dbReference>
<comment type="similarity">
    <text evidence="1">Belongs to the IF-3 family.</text>
</comment>
<dbReference type="PANTHER" id="PTHR10938:SF0">
    <property type="entry name" value="TRANSLATION INITIATION FACTOR IF-3, MITOCHONDRIAL"/>
    <property type="match status" value="1"/>
</dbReference>
<dbReference type="PANTHER" id="PTHR10938">
    <property type="entry name" value="TRANSLATION INITIATION FACTOR IF-3"/>
    <property type="match status" value="1"/>
</dbReference>
<evidence type="ECO:0000256" key="3">
    <source>
        <dbReference type="ARBA" id="ARBA00022917"/>
    </source>
</evidence>
<dbReference type="InterPro" id="IPR001288">
    <property type="entry name" value="Translation_initiation_fac_3"/>
</dbReference>
<evidence type="ECO:0008006" key="7">
    <source>
        <dbReference type="Google" id="ProtNLM"/>
    </source>
</evidence>
<dbReference type="GO" id="GO:0005739">
    <property type="term" value="C:mitochondrion"/>
    <property type="evidence" value="ECO:0007669"/>
    <property type="project" value="TreeGrafter"/>
</dbReference>
<dbReference type="SUPFAM" id="SSF55200">
    <property type="entry name" value="Translation initiation factor IF3, C-terminal domain"/>
    <property type="match status" value="1"/>
</dbReference>
<dbReference type="AlphaFoldDB" id="A0A8S1CP28"/>
<evidence type="ECO:0000313" key="6">
    <source>
        <dbReference type="Proteomes" id="UP000494165"/>
    </source>
</evidence>
<dbReference type="OrthoDB" id="21573at2759"/>
<dbReference type="Proteomes" id="UP000494165">
    <property type="component" value="Unassembled WGS sequence"/>
</dbReference>